<evidence type="ECO:0000256" key="5">
    <source>
        <dbReference type="ARBA" id="ARBA00023237"/>
    </source>
</evidence>
<feature type="signal peptide" evidence="6">
    <location>
        <begin position="1"/>
        <end position="29"/>
    </location>
</feature>
<sequence>MCNKLYNSIYMKKIKIASLCFLFALGATSCSDFLDRYPDSAIPEKDAMKTLDDCSEVVTGIYSAFKNGALYSGPLTILPDIQADMAYASSTNMGQYTAAYRWEIKPNDTDVESIYAGLYQIVARCNFFLDYKDQVYETLTKEEDKKTFEKRLGDVYFARALAFADLIRTFCEAYTEENKDTPDMGISLPMTYAEAVPKVKRSTLYESYKQVLDDLEQAEKYIPAERSVADSPYFSIGAVNALRARVCLYMLDYEGAVKAATKVIGSKIYTLADATTPYATVGDTQISEYQYMWRYDEADEIIWKIAMSSDSYGGSLGNVFLNYNGATYNPQYIFSEQILNLYESNDFRTSVFCAQQENSAGNTVYMIVKYPGNPNLDSGLQQNFINMPKPLRLSEVYLIRAEAYYNLGKATEASQDLTALKRKRYQSFGSFSAEGEDLIKEIRNERVRELYMEGFRLSDMKRWGLDLVRKKQLYTMDGPSNNELKRTKDHPLFTWPIPKNEIEATNGVVKGNRSNGSNN</sequence>
<evidence type="ECO:0000256" key="1">
    <source>
        <dbReference type="ARBA" id="ARBA00004442"/>
    </source>
</evidence>
<comment type="caution">
    <text evidence="9">The sequence shown here is derived from an EMBL/GenBank/DDBJ whole genome shotgun (WGS) entry which is preliminary data.</text>
</comment>
<organism evidence="9 10">
    <name type="scientific">Bacteroides stercoris</name>
    <dbReference type="NCBI Taxonomy" id="46506"/>
    <lineage>
        <taxon>Bacteria</taxon>
        <taxon>Pseudomonadati</taxon>
        <taxon>Bacteroidota</taxon>
        <taxon>Bacteroidia</taxon>
        <taxon>Bacteroidales</taxon>
        <taxon>Bacteroidaceae</taxon>
        <taxon>Bacteroides</taxon>
    </lineage>
</organism>
<gene>
    <name evidence="9" type="ORF">DWY65_05010</name>
</gene>
<comment type="subcellular location">
    <subcellularLocation>
        <location evidence="1">Cell outer membrane</location>
    </subcellularLocation>
</comment>
<dbReference type="InterPro" id="IPR011990">
    <property type="entry name" value="TPR-like_helical_dom_sf"/>
</dbReference>
<evidence type="ECO:0000313" key="9">
    <source>
        <dbReference type="EMBL" id="RGR15500.1"/>
    </source>
</evidence>
<dbReference type="Pfam" id="PF14322">
    <property type="entry name" value="SusD-like_3"/>
    <property type="match status" value="1"/>
</dbReference>
<evidence type="ECO:0000259" key="8">
    <source>
        <dbReference type="Pfam" id="PF14322"/>
    </source>
</evidence>
<dbReference type="InterPro" id="IPR033985">
    <property type="entry name" value="SusD-like_N"/>
</dbReference>
<dbReference type="Gene3D" id="1.25.40.390">
    <property type="match status" value="1"/>
</dbReference>
<evidence type="ECO:0000256" key="2">
    <source>
        <dbReference type="ARBA" id="ARBA00006275"/>
    </source>
</evidence>
<name>A0A412DQY1_BACSE</name>
<dbReference type="AlphaFoldDB" id="A0A412DQY1"/>
<evidence type="ECO:0000259" key="7">
    <source>
        <dbReference type="Pfam" id="PF07980"/>
    </source>
</evidence>
<accession>A0A412DQY1</accession>
<comment type="similarity">
    <text evidence="2">Belongs to the SusD family.</text>
</comment>
<evidence type="ECO:0000256" key="6">
    <source>
        <dbReference type="SAM" id="SignalP"/>
    </source>
</evidence>
<dbReference type="InterPro" id="IPR012944">
    <property type="entry name" value="SusD_RagB_dom"/>
</dbReference>
<feature type="chain" id="PRO_5019523385" evidence="6">
    <location>
        <begin position="30"/>
        <end position="519"/>
    </location>
</feature>
<proteinExistence type="inferred from homology"/>
<keyword evidence="5" id="KW-0998">Cell outer membrane</keyword>
<evidence type="ECO:0000313" key="10">
    <source>
        <dbReference type="Proteomes" id="UP000283310"/>
    </source>
</evidence>
<feature type="domain" description="RagB/SusD" evidence="7">
    <location>
        <begin position="344"/>
        <end position="510"/>
    </location>
</feature>
<dbReference type="Proteomes" id="UP000283310">
    <property type="component" value="Unassembled WGS sequence"/>
</dbReference>
<evidence type="ECO:0000256" key="3">
    <source>
        <dbReference type="ARBA" id="ARBA00022729"/>
    </source>
</evidence>
<dbReference type="GO" id="GO:0009279">
    <property type="term" value="C:cell outer membrane"/>
    <property type="evidence" value="ECO:0007669"/>
    <property type="project" value="UniProtKB-SubCell"/>
</dbReference>
<keyword evidence="3 6" id="KW-0732">Signal</keyword>
<dbReference type="PROSITE" id="PS51257">
    <property type="entry name" value="PROKAR_LIPOPROTEIN"/>
    <property type="match status" value="1"/>
</dbReference>
<dbReference type="EMBL" id="QRTW01000006">
    <property type="protein sequence ID" value="RGR15500.1"/>
    <property type="molecule type" value="Genomic_DNA"/>
</dbReference>
<dbReference type="Pfam" id="PF07980">
    <property type="entry name" value="SusD_RagB"/>
    <property type="match status" value="1"/>
</dbReference>
<reference evidence="9 10" key="1">
    <citation type="submission" date="2018-08" db="EMBL/GenBank/DDBJ databases">
        <title>A genome reference for cultivated species of the human gut microbiota.</title>
        <authorList>
            <person name="Zou Y."/>
            <person name="Xue W."/>
            <person name="Luo G."/>
        </authorList>
    </citation>
    <scope>NUCLEOTIDE SEQUENCE [LARGE SCALE GENOMIC DNA]</scope>
    <source>
        <strain evidence="9 10">AF26-20BH</strain>
    </source>
</reference>
<dbReference type="SUPFAM" id="SSF48452">
    <property type="entry name" value="TPR-like"/>
    <property type="match status" value="1"/>
</dbReference>
<evidence type="ECO:0000256" key="4">
    <source>
        <dbReference type="ARBA" id="ARBA00023136"/>
    </source>
</evidence>
<feature type="domain" description="SusD-like N-terminal" evidence="8">
    <location>
        <begin position="32"/>
        <end position="248"/>
    </location>
</feature>
<protein>
    <submittedName>
        <fullName evidence="9">RagB/SusD family nutrient uptake outer membrane protein</fullName>
    </submittedName>
</protein>
<keyword evidence="4" id="KW-0472">Membrane</keyword>